<dbReference type="InterPro" id="IPR036388">
    <property type="entry name" value="WH-like_DNA-bd_sf"/>
</dbReference>
<evidence type="ECO:0000259" key="5">
    <source>
        <dbReference type="Pfam" id="PF04542"/>
    </source>
</evidence>
<dbReference type="InterPro" id="IPR007627">
    <property type="entry name" value="RNA_pol_sigma70_r2"/>
</dbReference>
<dbReference type="InterPro" id="IPR013324">
    <property type="entry name" value="RNA_pol_sigma_r3/r4-like"/>
</dbReference>
<reference evidence="8" key="1">
    <citation type="submission" date="2017-02" db="EMBL/GenBank/DDBJ databases">
        <authorList>
            <person name="Varghese N."/>
            <person name="Submissions S."/>
        </authorList>
    </citation>
    <scope>NUCLEOTIDE SEQUENCE [LARGE SCALE GENOMIC DNA]</scope>
    <source>
        <strain evidence="8">DSM 24091</strain>
    </source>
</reference>
<dbReference type="EMBL" id="FUZF01000003">
    <property type="protein sequence ID" value="SKB52269.1"/>
    <property type="molecule type" value="Genomic_DNA"/>
</dbReference>
<dbReference type="PANTHER" id="PTHR43133">
    <property type="entry name" value="RNA POLYMERASE ECF-TYPE SIGMA FACTO"/>
    <property type="match status" value="1"/>
</dbReference>
<accession>A0A1T5BYW6</accession>
<evidence type="ECO:0000259" key="6">
    <source>
        <dbReference type="Pfam" id="PF08281"/>
    </source>
</evidence>
<dbReference type="Pfam" id="PF08281">
    <property type="entry name" value="Sigma70_r4_2"/>
    <property type="match status" value="1"/>
</dbReference>
<dbReference type="NCBIfam" id="TIGR02937">
    <property type="entry name" value="sigma70-ECF"/>
    <property type="match status" value="1"/>
</dbReference>
<dbReference type="AlphaFoldDB" id="A0A1T5BYW6"/>
<dbReference type="OrthoDB" id="799938at2"/>
<evidence type="ECO:0000256" key="3">
    <source>
        <dbReference type="ARBA" id="ARBA00023082"/>
    </source>
</evidence>
<evidence type="ECO:0000256" key="4">
    <source>
        <dbReference type="ARBA" id="ARBA00023163"/>
    </source>
</evidence>
<feature type="domain" description="RNA polymerase sigma factor 70 region 4 type 2" evidence="6">
    <location>
        <begin position="122"/>
        <end position="174"/>
    </location>
</feature>
<dbReference type="Gene3D" id="1.10.10.10">
    <property type="entry name" value="Winged helix-like DNA-binding domain superfamily/Winged helix DNA-binding domain"/>
    <property type="match status" value="1"/>
</dbReference>
<feature type="domain" description="RNA polymerase sigma-70 region 2" evidence="5">
    <location>
        <begin position="25"/>
        <end position="90"/>
    </location>
</feature>
<dbReference type="PANTHER" id="PTHR43133:SF46">
    <property type="entry name" value="RNA POLYMERASE SIGMA-70 FACTOR ECF SUBFAMILY"/>
    <property type="match status" value="1"/>
</dbReference>
<dbReference type="SUPFAM" id="SSF88946">
    <property type="entry name" value="Sigma2 domain of RNA polymerase sigma factors"/>
    <property type="match status" value="1"/>
</dbReference>
<dbReference type="Gene3D" id="1.10.1740.10">
    <property type="match status" value="1"/>
</dbReference>
<evidence type="ECO:0000313" key="7">
    <source>
        <dbReference type="EMBL" id="SKB52269.1"/>
    </source>
</evidence>
<protein>
    <submittedName>
        <fullName evidence="7">RNA polymerase sigma-70 factor, ECF subfamily</fullName>
    </submittedName>
</protein>
<dbReference type="RefSeq" id="WP_079641668.1">
    <property type="nucleotide sequence ID" value="NZ_FUZF01000003.1"/>
</dbReference>
<keyword evidence="3" id="KW-0731">Sigma factor</keyword>
<keyword evidence="4" id="KW-0804">Transcription</keyword>
<dbReference type="InterPro" id="IPR014284">
    <property type="entry name" value="RNA_pol_sigma-70_dom"/>
</dbReference>
<dbReference type="GO" id="GO:0016987">
    <property type="term" value="F:sigma factor activity"/>
    <property type="evidence" value="ECO:0007669"/>
    <property type="project" value="UniProtKB-KW"/>
</dbReference>
<gene>
    <name evidence="7" type="ORF">SAMN05660841_00927</name>
</gene>
<dbReference type="NCBIfam" id="TIGR02985">
    <property type="entry name" value="Sig70_bacteroi1"/>
    <property type="match status" value="1"/>
</dbReference>
<dbReference type="Proteomes" id="UP000190150">
    <property type="component" value="Unassembled WGS sequence"/>
</dbReference>
<dbReference type="GO" id="GO:0003677">
    <property type="term" value="F:DNA binding"/>
    <property type="evidence" value="ECO:0007669"/>
    <property type="project" value="InterPro"/>
</dbReference>
<name>A0A1T5BYW6_9SPHI</name>
<dbReference type="CDD" id="cd06171">
    <property type="entry name" value="Sigma70_r4"/>
    <property type="match status" value="1"/>
</dbReference>
<comment type="similarity">
    <text evidence="1">Belongs to the sigma-70 factor family. ECF subfamily.</text>
</comment>
<dbReference type="SUPFAM" id="SSF88659">
    <property type="entry name" value="Sigma3 and sigma4 domains of RNA polymerase sigma factors"/>
    <property type="match status" value="1"/>
</dbReference>
<sequence length="197" mass="23107">MSELIIDEDWLTQLSEGTNEAYQRLFATYWPRIYTLVHMLVKSDIQAEDLTQEIFIKIWNNKEELPKIRNLDAYIYTVARHASLDFLKKRVLVTENLENLIVHLRDDAPGPEQQILFKDLENCLQNGIDTLPANIREVFMLSRYHGLSHEEIAEQLGISVYTSKTYVVRALKALRLYIRHHAHVQSILFAFLILNRL</sequence>
<dbReference type="InterPro" id="IPR013249">
    <property type="entry name" value="RNA_pol_sigma70_r4_t2"/>
</dbReference>
<evidence type="ECO:0000313" key="8">
    <source>
        <dbReference type="Proteomes" id="UP000190150"/>
    </source>
</evidence>
<keyword evidence="2" id="KW-0805">Transcription regulation</keyword>
<dbReference type="InterPro" id="IPR039425">
    <property type="entry name" value="RNA_pol_sigma-70-like"/>
</dbReference>
<dbReference type="GO" id="GO:0006352">
    <property type="term" value="P:DNA-templated transcription initiation"/>
    <property type="evidence" value="ECO:0007669"/>
    <property type="project" value="InterPro"/>
</dbReference>
<dbReference type="InterPro" id="IPR013325">
    <property type="entry name" value="RNA_pol_sigma_r2"/>
</dbReference>
<dbReference type="Pfam" id="PF04542">
    <property type="entry name" value="Sigma70_r2"/>
    <property type="match status" value="1"/>
</dbReference>
<dbReference type="STRING" id="1513896.SAMN05660841_00927"/>
<proteinExistence type="inferred from homology"/>
<evidence type="ECO:0000256" key="2">
    <source>
        <dbReference type="ARBA" id="ARBA00023015"/>
    </source>
</evidence>
<evidence type="ECO:0000256" key="1">
    <source>
        <dbReference type="ARBA" id="ARBA00010641"/>
    </source>
</evidence>
<keyword evidence="8" id="KW-1185">Reference proteome</keyword>
<dbReference type="InterPro" id="IPR014327">
    <property type="entry name" value="RNA_pol_sigma70_bacteroid"/>
</dbReference>
<organism evidence="7 8">
    <name type="scientific">Sphingobacterium nematocida</name>
    <dbReference type="NCBI Taxonomy" id="1513896"/>
    <lineage>
        <taxon>Bacteria</taxon>
        <taxon>Pseudomonadati</taxon>
        <taxon>Bacteroidota</taxon>
        <taxon>Sphingobacteriia</taxon>
        <taxon>Sphingobacteriales</taxon>
        <taxon>Sphingobacteriaceae</taxon>
        <taxon>Sphingobacterium</taxon>
    </lineage>
</organism>